<dbReference type="Proteomes" id="UP000231279">
    <property type="component" value="Unassembled WGS sequence"/>
</dbReference>
<accession>A0A2G9GKE5</accession>
<dbReference type="OrthoDB" id="1739170at2759"/>
<organism evidence="2 3">
    <name type="scientific">Handroanthus impetiginosus</name>
    <dbReference type="NCBI Taxonomy" id="429701"/>
    <lineage>
        <taxon>Eukaryota</taxon>
        <taxon>Viridiplantae</taxon>
        <taxon>Streptophyta</taxon>
        <taxon>Embryophyta</taxon>
        <taxon>Tracheophyta</taxon>
        <taxon>Spermatophyta</taxon>
        <taxon>Magnoliopsida</taxon>
        <taxon>eudicotyledons</taxon>
        <taxon>Gunneridae</taxon>
        <taxon>Pentapetalae</taxon>
        <taxon>asterids</taxon>
        <taxon>lamiids</taxon>
        <taxon>Lamiales</taxon>
        <taxon>Bignoniaceae</taxon>
        <taxon>Crescentiina</taxon>
        <taxon>Tabebuia alliance</taxon>
        <taxon>Handroanthus</taxon>
    </lineage>
</organism>
<evidence type="ECO:0000259" key="1">
    <source>
        <dbReference type="Pfam" id="PF17921"/>
    </source>
</evidence>
<dbReference type="InterPro" id="IPR041588">
    <property type="entry name" value="Integrase_H2C2"/>
</dbReference>
<gene>
    <name evidence="2" type="ORF">CDL12_21773</name>
</gene>
<keyword evidence="3" id="KW-1185">Reference proteome</keyword>
<dbReference type="InterPro" id="IPR052160">
    <property type="entry name" value="Gypsy_RT_Integrase-like"/>
</dbReference>
<sequence length="243" mass="28806">MNNYLQYVQQKKFLFDIRKYFWDEPFLFRQCSNNIMRRCISKVEMNDILKQCHASPYGGHFQRDRTATKVLQSGFYWLTFFKNSHLFVATCDRCQRTRNIYRKHGMPLNMILAVELFDIWGIDFMGPFFPSFDNLYILVAIDYVEVADVPSDDSKVVVNFTRKNIFTQFGNPKTSGKVEVYNSEIKRIPKKIVRFTHKDWFKYPDKALWAYRIAFKTPIGMCPYSLAFGKACHSPIELEHNAY</sequence>
<evidence type="ECO:0000313" key="3">
    <source>
        <dbReference type="Proteomes" id="UP000231279"/>
    </source>
</evidence>
<dbReference type="Pfam" id="PF17921">
    <property type="entry name" value="Integrase_H2C2"/>
    <property type="match status" value="1"/>
</dbReference>
<dbReference type="InterPro" id="IPR012337">
    <property type="entry name" value="RNaseH-like_sf"/>
</dbReference>
<proteinExistence type="predicted"/>
<feature type="domain" description="Integrase zinc-binding" evidence="1">
    <location>
        <begin position="44"/>
        <end position="98"/>
    </location>
</feature>
<comment type="caution">
    <text evidence="2">The sequence shown here is derived from an EMBL/GenBank/DDBJ whole genome shotgun (WGS) entry which is preliminary data.</text>
</comment>
<reference evidence="3" key="1">
    <citation type="journal article" date="2018" name="Gigascience">
        <title>Genome assembly of the Pink Ipe (Handroanthus impetiginosus, Bignoniaceae), a highly valued, ecologically keystone Neotropical timber forest tree.</title>
        <authorList>
            <person name="Silva-Junior O.B."/>
            <person name="Grattapaglia D."/>
            <person name="Novaes E."/>
            <person name="Collevatti R.G."/>
        </authorList>
    </citation>
    <scope>NUCLEOTIDE SEQUENCE [LARGE SCALE GENOMIC DNA]</scope>
    <source>
        <strain evidence="3">cv. UFG-1</strain>
    </source>
</reference>
<name>A0A2G9GKE5_9LAMI</name>
<dbReference type="Gene3D" id="3.30.420.10">
    <property type="entry name" value="Ribonuclease H-like superfamily/Ribonuclease H"/>
    <property type="match status" value="1"/>
</dbReference>
<evidence type="ECO:0000313" key="2">
    <source>
        <dbReference type="EMBL" id="PIN05685.1"/>
    </source>
</evidence>
<dbReference type="PANTHER" id="PTHR47266">
    <property type="entry name" value="ENDONUCLEASE-RELATED"/>
    <property type="match status" value="1"/>
</dbReference>
<dbReference type="EMBL" id="NKXS01004663">
    <property type="protein sequence ID" value="PIN05685.1"/>
    <property type="molecule type" value="Genomic_DNA"/>
</dbReference>
<dbReference type="SUPFAM" id="SSF53098">
    <property type="entry name" value="Ribonuclease H-like"/>
    <property type="match status" value="1"/>
</dbReference>
<dbReference type="GO" id="GO:0003676">
    <property type="term" value="F:nucleic acid binding"/>
    <property type="evidence" value="ECO:0007669"/>
    <property type="project" value="InterPro"/>
</dbReference>
<dbReference type="STRING" id="429701.A0A2G9GKE5"/>
<dbReference type="AlphaFoldDB" id="A0A2G9GKE5"/>
<dbReference type="InterPro" id="IPR036397">
    <property type="entry name" value="RNaseH_sf"/>
</dbReference>
<dbReference type="Gene3D" id="1.10.340.70">
    <property type="match status" value="1"/>
</dbReference>
<protein>
    <recommendedName>
        <fullName evidence="1">Integrase zinc-binding domain-containing protein</fullName>
    </recommendedName>
</protein>